<feature type="region of interest" description="Disordered" evidence="1">
    <location>
        <begin position="14"/>
        <end position="104"/>
    </location>
</feature>
<evidence type="ECO:0000313" key="3">
    <source>
        <dbReference type="WBParaSite" id="Hba_14906"/>
    </source>
</evidence>
<feature type="compositionally biased region" description="Basic and acidic residues" evidence="1">
    <location>
        <begin position="52"/>
        <end position="69"/>
    </location>
</feature>
<evidence type="ECO:0000313" key="2">
    <source>
        <dbReference type="Proteomes" id="UP000095283"/>
    </source>
</evidence>
<accession>A0A1I7XB41</accession>
<proteinExistence type="predicted"/>
<name>A0A1I7XB41_HETBA</name>
<evidence type="ECO:0000256" key="1">
    <source>
        <dbReference type="SAM" id="MobiDB-lite"/>
    </source>
</evidence>
<reference evidence="3" key="1">
    <citation type="submission" date="2016-11" db="UniProtKB">
        <authorList>
            <consortium name="WormBaseParasite"/>
        </authorList>
    </citation>
    <scope>IDENTIFICATION</scope>
</reference>
<dbReference type="WBParaSite" id="Hba_14906">
    <property type="protein sequence ID" value="Hba_14906"/>
    <property type="gene ID" value="Hba_14906"/>
</dbReference>
<dbReference type="AlphaFoldDB" id="A0A1I7XB41"/>
<organism evidence="2 3">
    <name type="scientific">Heterorhabditis bacteriophora</name>
    <name type="common">Entomopathogenic nematode worm</name>
    <dbReference type="NCBI Taxonomy" id="37862"/>
    <lineage>
        <taxon>Eukaryota</taxon>
        <taxon>Metazoa</taxon>
        <taxon>Ecdysozoa</taxon>
        <taxon>Nematoda</taxon>
        <taxon>Chromadorea</taxon>
        <taxon>Rhabditida</taxon>
        <taxon>Rhabditina</taxon>
        <taxon>Rhabditomorpha</taxon>
        <taxon>Strongyloidea</taxon>
        <taxon>Heterorhabditidae</taxon>
        <taxon>Heterorhabditis</taxon>
    </lineage>
</organism>
<keyword evidence="2" id="KW-1185">Reference proteome</keyword>
<protein>
    <submittedName>
        <fullName evidence="3">Uncharacterized protein</fullName>
    </submittedName>
</protein>
<sequence>MLRPEIHISKWSSTCESTVRQKSSSSPASSRPQFFLPENEMSVAQKSSHPQPIKERSPRLSAEMRRSRINEGGSPSTSPHQRGGPSEKGNETMPSFISALLFSP</sequence>
<dbReference type="Proteomes" id="UP000095283">
    <property type="component" value="Unplaced"/>
</dbReference>